<evidence type="ECO:0000313" key="2">
    <source>
        <dbReference type="EMBL" id="KAF9442165.1"/>
    </source>
</evidence>
<evidence type="ECO:0000256" key="1">
    <source>
        <dbReference type="SAM" id="MobiDB-lite"/>
    </source>
</evidence>
<proteinExistence type="predicted"/>
<feature type="region of interest" description="Disordered" evidence="1">
    <location>
        <begin position="110"/>
        <end position="129"/>
    </location>
</feature>
<organism evidence="2 3">
    <name type="scientific">Macrolepiota fuliginosa MF-IS2</name>
    <dbReference type="NCBI Taxonomy" id="1400762"/>
    <lineage>
        <taxon>Eukaryota</taxon>
        <taxon>Fungi</taxon>
        <taxon>Dikarya</taxon>
        <taxon>Basidiomycota</taxon>
        <taxon>Agaricomycotina</taxon>
        <taxon>Agaricomycetes</taxon>
        <taxon>Agaricomycetidae</taxon>
        <taxon>Agaricales</taxon>
        <taxon>Agaricineae</taxon>
        <taxon>Agaricaceae</taxon>
        <taxon>Macrolepiota</taxon>
    </lineage>
</organism>
<feature type="non-terminal residue" evidence="2">
    <location>
        <position position="1"/>
    </location>
</feature>
<dbReference type="EMBL" id="MU151688">
    <property type="protein sequence ID" value="KAF9442165.1"/>
    <property type="molecule type" value="Genomic_DNA"/>
</dbReference>
<evidence type="ECO:0000313" key="3">
    <source>
        <dbReference type="Proteomes" id="UP000807342"/>
    </source>
</evidence>
<accession>A0A9P6BY56</accession>
<sequence>IKGTKVHTSSPQCQQCWKWGHPSDACRCPAIHCSLCVGPHHKDSHCSMSSCCKGNPKAFPPTPADMACPHVCSCINCGTQHAADNRHCPYWHHHFNHDWIKSRSTWDATARKAPTSVPTGPPPSPSLCSPSPSIPLASPKYRVCVMGSAVPDT</sequence>
<dbReference type="Proteomes" id="UP000807342">
    <property type="component" value="Unassembled WGS sequence"/>
</dbReference>
<comment type="caution">
    <text evidence="2">The sequence shown here is derived from an EMBL/GenBank/DDBJ whole genome shotgun (WGS) entry which is preliminary data.</text>
</comment>
<name>A0A9P6BY56_9AGAR</name>
<gene>
    <name evidence="2" type="ORF">P691DRAFT_682035</name>
</gene>
<protein>
    <submittedName>
        <fullName evidence="2">Uncharacterized protein</fullName>
    </submittedName>
</protein>
<dbReference type="OrthoDB" id="2997340at2759"/>
<reference evidence="2" key="1">
    <citation type="submission" date="2020-11" db="EMBL/GenBank/DDBJ databases">
        <authorList>
            <consortium name="DOE Joint Genome Institute"/>
            <person name="Ahrendt S."/>
            <person name="Riley R."/>
            <person name="Andreopoulos W."/>
            <person name="Labutti K."/>
            <person name="Pangilinan J."/>
            <person name="Ruiz-Duenas F.J."/>
            <person name="Barrasa J.M."/>
            <person name="Sanchez-Garcia M."/>
            <person name="Camarero S."/>
            <person name="Miyauchi S."/>
            <person name="Serrano A."/>
            <person name="Linde D."/>
            <person name="Babiker R."/>
            <person name="Drula E."/>
            <person name="Ayuso-Fernandez I."/>
            <person name="Pacheco R."/>
            <person name="Padilla G."/>
            <person name="Ferreira P."/>
            <person name="Barriuso J."/>
            <person name="Kellner H."/>
            <person name="Castanera R."/>
            <person name="Alfaro M."/>
            <person name="Ramirez L."/>
            <person name="Pisabarro A.G."/>
            <person name="Kuo A."/>
            <person name="Tritt A."/>
            <person name="Lipzen A."/>
            <person name="He G."/>
            <person name="Yan M."/>
            <person name="Ng V."/>
            <person name="Cullen D."/>
            <person name="Martin F."/>
            <person name="Rosso M.-N."/>
            <person name="Henrissat B."/>
            <person name="Hibbett D."/>
            <person name="Martinez A.T."/>
            <person name="Grigoriev I.V."/>
        </authorList>
    </citation>
    <scope>NUCLEOTIDE SEQUENCE</scope>
    <source>
        <strain evidence="2">MF-IS2</strain>
    </source>
</reference>
<dbReference type="AlphaFoldDB" id="A0A9P6BY56"/>
<keyword evidence="3" id="KW-1185">Reference proteome</keyword>